<dbReference type="EMBL" id="CAJVQB010056244">
    <property type="protein sequence ID" value="CAG8837590.1"/>
    <property type="molecule type" value="Genomic_DNA"/>
</dbReference>
<name>A0ABN7WQ89_GIGMA</name>
<gene>
    <name evidence="2" type="ORF">GMARGA_LOCUS33567</name>
</gene>
<proteinExistence type="predicted"/>
<sequence>LQRQPSDPFHNCGLKIAPETNNAFDLMHPQKQKNTDNDIPNVSVGSSNTTTRKKAGGFSFKEVYIDNIQHGVCNIEMVDRRPIVQ</sequence>
<keyword evidence="3" id="KW-1185">Reference proteome</keyword>
<reference evidence="2 3" key="1">
    <citation type="submission" date="2021-06" db="EMBL/GenBank/DDBJ databases">
        <authorList>
            <person name="Kallberg Y."/>
            <person name="Tangrot J."/>
            <person name="Rosling A."/>
        </authorList>
    </citation>
    <scope>NUCLEOTIDE SEQUENCE [LARGE SCALE GENOMIC DNA]</scope>
    <source>
        <strain evidence="2 3">120-4 pot B 10/14</strain>
    </source>
</reference>
<feature type="non-terminal residue" evidence="2">
    <location>
        <position position="85"/>
    </location>
</feature>
<organism evidence="2 3">
    <name type="scientific">Gigaspora margarita</name>
    <dbReference type="NCBI Taxonomy" id="4874"/>
    <lineage>
        <taxon>Eukaryota</taxon>
        <taxon>Fungi</taxon>
        <taxon>Fungi incertae sedis</taxon>
        <taxon>Mucoromycota</taxon>
        <taxon>Glomeromycotina</taxon>
        <taxon>Glomeromycetes</taxon>
        <taxon>Diversisporales</taxon>
        <taxon>Gigasporaceae</taxon>
        <taxon>Gigaspora</taxon>
    </lineage>
</organism>
<feature type="compositionally biased region" description="Polar residues" evidence="1">
    <location>
        <begin position="37"/>
        <end position="50"/>
    </location>
</feature>
<evidence type="ECO:0000313" key="3">
    <source>
        <dbReference type="Proteomes" id="UP000789901"/>
    </source>
</evidence>
<feature type="region of interest" description="Disordered" evidence="1">
    <location>
        <begin position="30"/>
        <end position="52"/>
    </location>
</feature>
<feature type="non-terminal residue" evidence="2">
    <location>
        <position position="1"/>
    </location>
</feature>
<accession>A0ABN7WQ89</accession>
<dbReference type="Proteomes" id="UP000789901">
    <property type="component" value="Unassembled WGS sequence"/>
</dbReference>
<comment type="caution">
    <text evidence="2">The sequence shown here is derived from an EMBL/GenBank/DDBJ whole genome shotgun (WGS) entry which is preliminary data.</text>
</comment>
<evidence type="ECO:0000313" key="2">
    <source>
        <dbReference type="EMBL" id="CAG8837590.1"/>
    </source>
</evidence>
<protein>
    <submittedName>
        <fullName evidence="2">41797_t:CDS:1</fullName>
    </submittedName>
</protein>
<evidence type="ECO:0000256" key="1">
    <source>
        <dbReference type="SAM" id="MobiDB-lite"/>
    </source>
</evidence>